<name>A0A316C0L9_PSESE</name>
<dbReference type="EMBL" id="QGGG01000010">
    <property type="protein sequence ID" value="PWJ81542.1"/>
    <property type="molecule type" value="Genomic_DNA"/>
</dbReference>
<dbReference type="OrthoDB" id="8450536at2"/>
<dbReference type="RefSeq" id="WP_109613517.1">
    <property type="nucleotide sequence ID" value="NZ_QGGG01000010.1"/>
</dbReference>
<sequence length="62" mass="7362">MIDDRAKLDMVRASIIAKRTWLDSFSRGRKKRPDHEIEKQRHDVLVLLAIEEDYVAKVERRG</sequence>
<keyword evidence="2" id="KW-1185">Reference proteome</keyword>
<proteinExistence type="predicted"/>
<evidence type="ECO:0000313" key="2">
    <source>
        <dbReference type="Proteomes" id="UP000245396"/>
    </source>
</evidence>
<gene>
    <name evidence="1" type="ORF">C7441_11074</name>
</gene>
<reference evidence="1 2" key="1">
    <citation type="submission" date="2018-05" db="EMBL/GenBank/DDBJ databases">
        <title>Genomic Encyclopedia of Type Strains, Phase IV (KMG-IV): sequencing the most valuable type-strain genomes for metagenomic binning, comparative biology and taxonomic classification.</title>
        <authorList>
            <person name="Goeker M."/>
        </authorList>
    </citation>
    <scope>NUCLEOTIDE SEQUENCE [LARGE SCALE GENOMIC DNA]</scope>
    <source>
        <strain evidence="1 2">DSM 6986</strain>
    </source>
</reference>
<protein>
    <submittedName>
        <fullName evidence="1">Uncharacterized protein</fullName>
    </submittedName>
</protein>
<dbReference type="AlphaFoldDB" id="A0A316C0L9"/>
<comment type="caution">
    <text evidence="1">The sequence shown here is derived from an EMBL/GenBank/DDBJ whole genome shotgun (WGS) entry which is preliminary data.</text>
</comment>
<organism evidence="1 2">
    <name type="scientific">Pseudaminobacter salicylatoxidans</name>
    <dbReference type="NCBI Taxonomy" id="93369"/>
    <lineage>
        <taxon>Bacteria</taxon>
        <taxon>Pseudomonadati</taxon>
        <taxon>Pseudomonadota</taxon>
        <taxon>Alphaproteobacteria</taxon>
        <taxon>Hyphomicrobiales</taxon>
        <taxon>Phyllobacteriaceae</taxon>
        <taxon>Pseudaminobacter</taxon>
    </lineage>
</organism>
<evidence type="ECO:0000313" key="1">
    <source>
        <dbReference type="EMBL" id="PWJ81542.1"/>
    </source>
</evidence>
<accession>A0A316C0L9</accession>
<dbReference type="Proteomes" id="UP000245396">
    <property type="component" value="Unassembled WGS sequence"/>
</dbReference>